<dbReference type="PANTHER" id="PTHR10151">
    <property type="entry name" value="ECTONUCLEOTIDE PYROPHOSPHATASE/PHOSPHODIESTERASE"/>
    <property type="match status" value="1"/>
</dbReference>
<dbReference type="EMBL" id="CP157940">
    <property type="protein sequence ID" value="XBS55209.1"/>
    <property type="molecule type" value="Genomic_DNA"/>
</dbReference>
<dbReference type="PANTHER" id="PTHR10151:SF120">
    <property type="entry name" value="BIS(5'-ADENOSYL)-TRIPHOSPHATASE"/>
    <property type="match status" value="1"/>
</dbReference>
<dbReference type="SUPFAM" id="SSF53649">
    <property type="entry name" value="Alkaline phosphatase-like"/>
    <property type="match status" value="1"/>
</dbReference>
<dbReference type="InterPro" id="IPR002591">
    <property type="entry name" value="Phosphodiest/P_Trfase"/>
</dbReference>
<evidence type="ECO:0000313" key="1">
    <source>
        <dbReference type="EMBL" id="XBS55209.1"/>
    </source>
</evidence>
<dbReference type="CDD" id="cd16018">
    <property type="entry name" value="Enpp"/>
    <property type="match status" value="1"/>
</dbReference>
<accession>A0AAU7PS32</accession>
<proteinExistence type="predicted"/>
<protein>
    <submittedName>
        <fullName evidence="1">Ectonucleotide pyrophosphatase/phosphodiesterase</fullName>
    </submittedName>
</protein>
<gene>
    <name evidence="1" type="ORF">ABFV83_05250</name>
</gene>
<dbReference type="Gene3D" id="3.40.720.10">
    <property type="entry name" value="Alkaline Phosphatase, subunit A"/>
    <property type="match status" value="1"/>
</dbReference>
<dbReference type="GO" id="GO:0016787">
    <property type="term" value="F:hydrolase activity"/>
    <property type="evidence" value="ECO:0007669"/>
    <property type="project" value="UniProtKB-ARBA"/>
</dbReference>
<dbReference type="InterPro" id="IPR017850">
    <property type="entry name" value="Alkaline_phosphatase_core_sf"/>
</dbReference>
<name>A0AAU7PS32_9FIRM</name>
<dbReference type="RefSeq" id="WP_349947888.1">
    <property type="nucleotide sequence ID" value="NZ_CP157940.1"/>
</dbReference>
<sequence>MKKKKLILVSFDALSCTDLEYVKTLPHFSRIMKEGAYCTHVHSVYPSLTFPSHASIATGCHPSSHGIVNNYLLEPFARIHKWNFYASSLKRRAIWDYAAENGKRVMSMSWPVSAGAKMAYSMPEMSPVKPKIWNMDSFMSQMKVLCKYGTPRFAMRTLLSDRELPKAWFLGKQPNLDMSMMDRFMDAVNRYDFDIAMLHIYGLDDAKHTYGIYSRKCQYYLKEYDRFVGQLMDYAKQCSGQDVTLLFTGDHSQKQVSYAIHGNMVLERLGYCTYENHRLTGYRAYLDSGDGMAYIYIKGVDREEVIARIKEAFAANRGVRRVMEKKDFENLGCDKEADLVLEARDGYYFESGYEEAADEEGIVDSHYQGVHGYLPDGADYQTMMFAWGEDVAPVRVETMGIIDILPSVCHLLDMKTDPVDGTARTQLWKKRTGGDF</sequence>
<organism evidence="1">
    <name type="scientific">Lacrimispora sp. BS-2</name>
    <dbReference type="NCBI Taxonomy" id="3151850"/>
    <lineage>
        <taxon>Bacteria</taxon>
        <taxon>Bacillati</taxon>
        <taxon>Bacillota</taxon>
        <taxon>Clostridia</taxon>
        <taxon>Lachnospirales</taxon>
        <taxon>Lachnospiraceae</taxon>
        <taxon>Lacrimispora</taxon>
    </lineage>
</organism>
<dbReference type="Pfam" id="PF01663">
    <property type="entry name" value="Phosphodiest"/>
    <property type="match status" value="1"/>
</dbReference>
<reference evidence="1" key="1">
    <citation type="submission" date="2024-06" db="EMBL/GenBank/DDBJ databases">
        <title>Lacrimispora cavernae sp. nov., a novel anaerobe isolated from bat guano pile inside a cave.</title>
        <authorList>
            <person name="Miller S.L."/>
            <person name="Lu N."/>
            <person name="King J."/>
            <person name="Sankaranarayanan K."/>
            <person name="Lawson P.A."/>
        </authorList>
    </citation>
    <scope>NUCLEOTIDE SEQUENCE</scope>
    <source>
        <strain evidence="1">BS-2</strain>
    </source>
</reference>
<dbReference type="AlphaFoldDB" id="A0AAU7PS32"/>